<protein>
    <submittedName>
        <fullName evidence="3">Uncharacterized protein</fullName>
    </submittedName>
</protein>
<sequence>KTDFANQKVEHVQHTSAIAEYYKRLESGDPFVIGAAVAAVVAAGLIVAGLVMLRNRFRYSTTGDNADNQVGDEEESKEEEDDDDEDVELAGKKIKASAVDEVVLNEPATTTSLKAQMKLDTPGVNQEAKFTVE</sequence>
<gene>
    <name evidence="3" type="ORF">DYB31_015452</name>
</gene>
<keyword evidence="2" id="KW-0472">Membrane</keyword>
<name>A0A397FF14_APHAT</name>
<feature type="transmembrane region" description="Helical" evidence="2">
    <location>
        <begin position="31"/>
        <end position="53"/>
    </location>
</feature>
<evidence type="ECO:0000313" key="4">
    <source>
        <dbReference type="Proteomes" id="UP000266196"/>
    </source>
</evidence>
<accession>A0A397FF14</accession>
<evidence type="ECO:0000256" key="1">
    <source>
        <dbReference type="SAM" id="MobiDB-lite"/>
    </source>
</evidence>
<dbReference type="AlphaFoldDB" id="A0A397FF14"/>
<evidence type="ECO:0000256" key="2">
    <source>
        <dbReference type="SAM" id="Phobius"/>
    </source>
</evidence>
<feature type="non-terminal residue" evidence="3">
    <location>
        <position position="1"/>
    </location>
</feature>
<evidence type="ECO:0000313" key="3">
    <source>
        <dbReference type="EMBL" id="RHZ30315.1"/>
    </source>
</evidence>
<feature type="region of interest" description="Disordered" evidence="1">
    <location>
        <begin position="61"/>
        <end position="88"/>
    </location>
</feature>
<keyword evidence="2" id="KW-1133">Transmembrane helix</keyword>
<organism evidence="3 4">
    <name type="scientific">Aphanomyces astaci</name>
    <name type="common">Crayfish plague agent</name>
    <dbReference type="NCBI Taxonomy" id="112090"/>
    <lineage>
        <taxon>Eukaryota</taxon>
        <taxon>Sar</taxon>
        <taxon>Stramenopiles</taxon>
        <taxon>Oomycota</taxon>
        <taxon>Saprolegniomycetes</taxon>
        <taxon>Saprolegniales</taxon>
        <taxon>Verrucalvaceae</taxon>
        <taxon>Aphanomyces</taxon>
    </lineage>
</organism>
<feature type="compositionally biased region" description="Acidic residues" evidence="1">
    <location>
        <begin position="70"/>
        <end position="88"/>
    </location>
</feature>
<dbReference type="Proteomes" id="UP000266196">
    <property type="component" value="Unassembled WGS sequence"/>
</dbReference>
<keyword evidence="2" id="KW-0812">Transmembrane</keyword>
<comment type="caution">
    <text evidence="3">The sequence shown here is derived from an EMBL/GenBank/DDBJ whole genome shotgun (WGS) entry which is preliminary data.</text>
</comment>
<proteinExistence type="predicted"/>
<dbReference type="EMBL" id="QUTE01007165">
    <property type="protein sequence ID" value="RHZ30315.1"/>
    <property type="molecule type" value="Genomic_DNA"/>
</dbReference>
<reference evidence="3 4" key="1">
    <citation type="submission" date="2018-08" db="EMBL/GenBank/DDBJ databases">
        <title>Aphanomyces genome sequencing and annotation.</title>
        <authorList>
            <person name="Minardi D."/>
            <person name="Oidtmann B."/>
            <person name="Van Der Giezen M."/>
            <person name="Studholme D.J."/>
        </authorList>
    </citation>
    <scope>NUCLEOTIDE SEQUENCE [LARGE SCALE GENOMIC DNA]</scope>
    <source>
        <strain evidence="3 4">197901</strain>
    </source>
</reference>